<feature type="non-terminal residue" evidence="1">
    <location>
        <position position="1"/>
    </location>
</feature>
<dbReference type="AlphaFoldDB" id="A0A4Y2KUQ4"/>
<gene>
    <name evidence="1" type="ORF">AVEN_114434_1</name>
</gene>
<dbReference type="Proteomes" id="UP000499080">
    <property type="component" value="Unassembled WGS sequence"/>
</dbReference>
<dbReference type="EMBL" id="BGPR01116049">
    <property type="protein sequence ID" value="GBN05899.1"/>
    <property type="molecule type" value="Genomic_DNA"/>
</dbReference>
<keyword evidence="2" id="KW-1185">Reference proteome</keyword>
<protein>
    <submittedName>
        <fullName evidence="1">Uncharacterized protein</fullName>
    </submittedName>
</protein>
<name>A0A4Y2KUQ4_ARAVE</name>
<organism evidence="1 2">
    <name type="scientific">Araneus ventricosus</name>
    <name type="common">Orbweaver spider</name>
    <name type="synonym">Epeira ventricosa</name>
    <dbReference type="NCBI Taxonomy" id="182803"/>
    <lineage>
        <taxon>Eukaryota</taxon>
        <taxon>Metazoa</taxon>
        <taxon>Ecdysozoa</taxon>
        <taxon>Arthropoda</taxon>
        <taxon>Chelicerata</taxon>
        <taxon>Arachnida</taxon>
        <taxon>Araneae</taxon>
        <taxon>Araneomorphae</taxon>
        <taxon>Entelegynae</taxon>
        <taxon>Araneoidea</taxon>
        <taxon>Araneidae</taxon>
        <taxon>Araneus</taxon>
    </lineage>
</organism>
<comment type="caution">
    <text evidence="1">The sequence shown here is derived from an EMBL/GenBank/DDBJ whole genome shotgun (WGS) entry which is preliminary data.</text>
</comment>
<proteinExistence type="predicted"/>
<sequence>MKKRGEKDVKVFVDTDEGKIQEGLEPEVKWSVKDVQPPALWSPC</sequence>
<accession>A0A4Y2KUQ4</accession>
<evidence type="ECO:0000313" key="1">
    <source>
        <dbReference type="EMBL" id="GBN05899.1"/>
    </source>
</evidence>
<evidence type="ECO:0000313" key="2">
    <source>
        <dbReference type="Proteomes" id="UP000499080"/>
    </source>
</evidence>
<reference evidence="1 2" key="1">
    <citation type="journal article" date="2019" name="Sci. Rep.">
        <title>Orb-weaving spider Araneus ventricosus genome elucidates the spidroin gene catalogue.</title>
        <authorList>
            <person name="Kono N."/>
            <person name="Nakamura H."/>
            <person name="Ohtoshi R."/>
            <person name="Moran D.A.P."/>
            <person name="Shinohara A."/>
            <person name="Yoshida Y."/>
            <person name="Fujiwara M."/>
            <person name="Mori M."/>
            <person name="Tomita M."/>
            <person name="Arakawa K."/>
        </authorList>
    </citation>
    <scope>NUCLEOTIDE SEQUENCE [LARGE SCALE GENOMIC DNA]</scope>
</reference>